<proteinExistence type="predicted"/>
<protein>
    <submittedName>
        <fullName evidence="1">Uncharacterized protein</fullName>
    </submittedName>
</protein>
<sequence length="89" mass="10321">MVDGKKIVAGWRIPLLQTSPNSHSKPNSMNDLEALKTRQIIAENVKLGISSLHTWIKWFESLPHLSYRLDIKKLSMRKADRLLVDTRKR</sequence>
<dbReference type="EMBL" id="BMAV01027197">
    <property type="protein sequence ID" value="GFS57157.1"/>
    <property type="molecule type" value="Genomic_DNA"/>
</dbReference>
<organism evidence="1 2">
    <name type="scientific">Trichonephila inaurata madagascariensis</name>
    <dbReference type="NCBI Taxonomy" id="2747483"/>
    <lineage>
        <taxon>Eukaryota</taxon>
        <taxon>Metazoa</taxon>
        <taxon>Ecdysozoa</taxon>
        <taxon>Arthropoda</taxon>
        <taxon>Chelicerata</taxon>
        <taxon>Arachnida</taxon>
        <taxon>Araneae</taxon>
        <taxon>Araneomorphae</taxon>
        <taxon>Entelegynae</taxon>
        <taxon>Araneoidea</taxon>
        <taxon>Nephilidae</taxon>
        <taxon>Trichonephila</taxon>
        <taxon>Trichonephila inaurata</taxon>
    </lineage>
</organism>
<name>A0A8X6IRR3_9ARAC</name>
<comment type="caution">
    <text evidence="1">The sequence shown here is derived from an EMBL/GenBank/DDBJ whole genome shotgun (WGS) entry which is preliminary data.</text>
</comment>
<reference evidence="1" key="1">
    <citation type="submission" date="2020-08" db="EMBL/GenBank/DDBJ databases">
        <title>Multicomponent nature underlies the extraordinary mechanical properties of spider dragline silk.</title>
        <authorList>
            <person name="Kono N."/>
            <person name="Nakamura H."/>
            <person name="Mori M."/>
            <person name="Yoshida Y."/>
            <person name="Ohtoshi R."/>
            <person name="Malay A.D."/>
            <person name="Moran D.A.P."/>
            <person name="Tomita M."/>
            <person name="Numata K."/>
            <person name="Arakawa K."/>
        </authorList>
    </citation>
    <scope>NUCLEOTIDE SEQUENCE</scope>
</reference>
<evidence type="ECO:0000313" key="1">
    <source>
        <dbReference type="EMBL" id="GFS57157.1"/>
    </source>
</evidence>
<keyword evidence="2" id="KW-1185">Reference proteome</keyword>
<gene>
    <name evidence="1" type="ORF">TNIN_183401</name>
</gene>
<dbReference type="AlphaFoldDB" id="A0A8X6IRR3"/>
<dbReference type="Proteomes" id="UP000886998">
    <property type="component" value="Unassembled WGS sequence"/>
</dbReference>
<evidence type="ECO:0000313" key="2">
    <source>
        <dbReference type="Proteomes" id="UP000886998"/>
    </source>
</evidence>
<accession>A0A8X6IRR3</accession>
<dbReference type="OrthoDB" id="8193306at2759"/>